<gene>
    <name evidence="2" type="ordered locus">ambt_08145</name>
</gene>
<dbReference type="Proteomes" id="UP000000683">
    <property type="component" value="Chromosome"/>
</dbReference>
<dbReference type="OrthoDB" id="6402688at2"/>
<dbReference type="HOGENOM" id="CLU_914118_0_0_6"/>
<dbReference type="AlphaFoldDB" id="F5Z7W4"/>
<evidence type="ECO:0000256" key="1">
    <source>
        <dbReference type="SAM" id="Phobius"/>
    </source>
</evidence>
<sequence>MFDKLLDAFPANQSFFQLAIVKKTCVCVIFLFIVLLLTISIVSSFQYDLYLDFTYNGFNNLFLMFKFPLAILATLIPLLALYATNHRSEQTKKSINLLSAQNDFTNYHRHIELFEKHIENIINDDVIIRSRELHHKVFPKSESGIPTFTVDNSFEDVLDANFGLIYSLITQLSSTDKGQIVEVFIQIAQVLHNTEKELCCRLIKPTTNLELEFERNSANLYGDGDLKGALLALQKLADISVHILSFSDTKQQNKIISDFKEIDPSEAPPEFNYANLSNSHKDIPCYFYEEANNLIRKRSKKNTA</sequence>
<keyword evidence="3" id="KW-1185">Reference proteome</keyword>
<keyword evidence="1" id="KW-1133">Transmembrane helix</keyword>
<organism evidence="2 3">
    <name type="scientific">Alteromonas naphthalenivorans</name>
    <dbReference type="NCBI Taxonomy" id="715451"/>
    <lineage>
        <taxon>Bacteria</taxon>
        <taxon>Pseudomonadati</taxon>
        <taxon>Pseudomonadota</taxon>
        <taxon>Gammaproteobacteria</taxon>
        <taxon>Alteromonadales</taxon>
        <taxon>Alteromonadaceae</taxon>
        <taxon>Alteromonas/Salinimonas group</taxon>
        <taxon>Alteromonas</taxon>
    </lineage>
</organism>
<evidence type="ECO:0000313" key="2">
    <source>
        <dbReference type="EMBL" id="AEF03157.1"/>
    </source>
</evidence>
<feature type="transmembrane region" description="Helical" evidence="1">
    <location>
        <begin position="62"/>
        <end position="83"/>
    </location>
</feature>
<evidence type="ECO:0000313" key="3">
    <source>
        <dbReference type="Proteomes" id="UP000000683"/>
    </source>
</evidence>
<keyword evidence="1" id="KW-0472">Membrane</keyword>
<dbReference type="RefSeq" id="WP_013784095.1">
    <property type="nucleotide sequence ID" value="NC_015554.1"/>
</dbReference>
<reference evidence="2 3" key="1">
    <citation type="journal article" date="2011" name="J. Bacteriol.">
        <title>Complete genome sequence of the polycyclic aromatic hydrocarbon-degrading bacterium Alteromonas sp. strain SN2.</title>
        <authorList>
            <person name="Jin H.M."/>
            <person name="Jeong H."/>
            <person name="Moon E.J."/>
            <person name="Math R.K."/>
            <person name="Lee K."/>
            <person name="Kim H.J."/>
            <person name="Jeon C.O."/>
            <person name="Oh T.K."/>
            <person name="Kim J.F."/>
        </authorList>
    </citation>
    <scope>NUCLEOTIDE SEQUENCE [LARGE SCALE GENOMIC DNA]</scope>
    <source>
        <strain evidence="3">JCM 17741 / KACC 18427 / KCTC 11700BP / SN2</strain>
    </source>
</reference>
<protein>
    <submittedName>
        <fullName evidence="2">Uncharacterized protein</fullName>
    </submittedName>
</protein>
<dbReference type="KEGG" id="alt:ambt_08145"/>
<dbReference type="EMBL" id="CP002339">
    <property type="protein sequence ID" value="AEF03157.1"/>
    <property type="molecule type" value="Genomic_DNA"/>
</dbReference>
<keyword evidence="1" id="KW-0812">Transmembrane</keyword>
<accession>F5Z7W4</accession>
<feature type="transmembrane region" description="Helical" evidence="1">
    <location>
        <begin position="20"/>
        <end position="42"/>
    </location>
</feature>
<proteinExistence type="predicted"/>
<name>F5Z7W4_ALTNA</name>